<feature type="compositionally biased region" description="Basic and acidic residues" evidence="9">
    <location>
        <begin position="480"/>
        <end position="491"/>
    </location>
</feature>
<evidence type="ECO:0000256" key="4">
    <source>
        <dbReference type="ARBA" id="ARBA00022737"/>
    </source>
</evidence>
<reference evidence="13" key="1">
    <citation type="submission" date="2022-07" db="EMBL/GenBank/DDBJ databases">
        <title>Phylogenomic reconstructions and comparative analyses of Kickxellomycotina fungi.</title>
        <authorList>
            <person name="Reynolds N.K."/>
            <person name="Stajich J.E."/>
            <person name="Barry K."/>
            <person name="Grigoriev I.V."/>
            <person name="Crous P."/>
            <person name="Smith M.E."/>
        </authorList>
    </citation>
    <scope>NUCLEOTIDE SEQUENCE</scope>
    <source>
        <strain evidence="13">RSA 476</strain>
    </source>
</reference>
<keyword evidence="14" id="KW-1185">Reference proteome</keyword>
<feature type="transmembrane region" description="Helical" evidence="10">
    <location>
        <begin position="636"/>
        <end position="664"/>
    </location>
</feature>
<feature type="transmembrane region" description="Helical" evidence="10">
    <location>
        <begin position="119"/>
        <end position="138"/>
    </location>
</feature>
<dbReference type="InterPro" id="IPR017871">
    <property type="entry name" value="ABC_transporter-like_CS"/>
</dbReference>
<feature type="transmembrane region" description="Helical" evidence="10">
    <location>
        <begin position="1430"/>
        <end position="1458"/>
    </location>
</feature>
<dbReference type="SUPFAM" id="SSF90123">
    <property type="entry name" value="ABC transporter transmembrane region"/>
    <property type="match status" value="2"/>
</dbReference>
<organism evidence="13 14">
    <name type="scientific">Coemansia aciculifera</name>
    <dbReference type="NCBI Taxonomy" id="417176"/>
    <lineage>
        <taxon>Eukaryota</taxon>
        <taxon>Fungi</taxon>
        <taxon>Fungi incertae sedis</taxon>
        <taxon>Zoopagomycota</taxon>
        <taxon>Kickxellomycotina</taxon>
        <taxon>Kickxellomycetes</taxon>
        <taxon>Kickxellales</taxon>
        <taxon>Kickxellaceae</taxon>
        <taxon>Coemansia</taxon>
    </lineage>
</organism>
<dbReference type="CDD" id="cd18604">
    <property type="entry name" value="ABC_6TM_VMR1_D2_like"/>
    <property type="match status" value="1"/>
</dbReference>
<dbReference type="Gene3D" id="3.40.50.300">
    <property type="entry name" value="P-loop containing nucleotide triphosphate hydrolases"/>
    <property type="match status" value="2"/>
</dbReference>
<dbReference type="CDD" id="cd03244">
    <property type="entry name" value="ABCC_MRP_domain2"/>
    <property type="match status" value="1"/>
</dbReference>
<feature type="region of interest" description="Disordered" evidence="9">
    <location>
        <begin position="480"/>
        <end position="509"/>
    </location>
</feature>
<feature type="domain" description="ABC transporter" evidence="11">
    <location>
        <begin position="794"/>
        <end position="1054"/>
    </location>
</feature>
<keyword evidence="3 10" id="KW-0812">Transmembrane</keyword>
<dbReference type="PROSITE" id="PS50893">
    <property type="entry name" value="ABC_TRANSPORTER_2"/>
    <property type="match status" value="2"/>
</dbReference>
<evidence type="ECO:0000256" key="6">
    <source>
        <dbReference type="ARBA" id="ARBA00022840"/>
    </source>
</evidence>
<feature type="transmembrane region" description="Helical" evidence="10">
    <location>
        <begin position="187"/>
        <end position="209"/>
    </location>
</feature>
<feature type="region of interest" description="Disordered" evidence="9">
    <location>
        <begin position="743"/>
        <end position="773"/>
    </location>
</feature>
<feature type="transmembrane region" description="Helical" evidence="10">
    <location>
        <begin position="61"/>
        <end position="84"/>
    </location>
</feature>
<dbReference type="CDD" id="cd18596">
    <property type="entry name" value="ABC_6TM_VMR1_D1_like"/>
    <property type="match status" value="1"/>
</dbReference>
<evidence type="ECO:0000313" key="14">
    <source>
        <dbReference type="Proteomes" id="UP001140074"/>
    </source>
</evidence>
<dbReference type="GO" id="GO:0016887">
    <property type="term" value="F:ATP hydrolysis activity"/>
    <property type="evidence" value="ECO:0007669"/>
    <property type="project" value="InterPro"/>
</dbReference>
<dbReference type="GO" id="GO:0005524">
    <property type="term" value="F:ATP binding"/>
    <property type="evidence" value="ECO:0007669"/>
    <property type="project" value="UniProtKB-KW"/>
</dbReference>
<name>A0A9W8IHC3_9FUNG</name>
<evidence type="ECO:0000259" key="11">
    <source>
        <dbReference type="PROSITE" id="PS50893"/>
    </source>
</evidence>
<dbReference type="Pfam" id="PF00005">
    <property type="entry name" value="ABC_tran"/>
    <property type="match status" value="2"/>
</dbReference>
<sequence>MVAAARAVSSSAFAAIAVWMLCQATAYIALYSGDKHHRTALCGKGSHLDWSLDSDCFRVGLLWPVLLLLVAGLSFVALAIYNLLPGTFKSTGFCGVGNREKPVRRPLGLAIMCDNRAKVGRAVMALSVAQAALLIYAWSRKAEAAVFTHLYTSLIAHLAALIAIANAVFLAVYVYSDRMLYAGLFPWPLPTLVLLHLLIGSCEIYYSFFTPATHNVPIFGHKASLYSNTLVASTLISAVLLLTYLCAQLRPVFVRPLASGPAADSQQLACSLADDVEANADDDDEVTPLAHRADQKPTPLVESPEFNVSWYSTLAFSWSDDILRKGLKRQLDATDLYRLDESDMPIPNWGRYLRHRKPGRSLLVTVLRVFAPELTLQAALALTNSILLFSGPFFLQRILRSIEVLGGSNGQAGDAIGYDLLVEKSIRSAYLDAFGLLFFTLAASTLYNWTNWVGHHIEFRLKSLLVAELSSKTLRRRGKGSWEDTKNADDAEKGDEDDEDDEDDATPTAQAATDGKIMNLLTADFSKVAEVSAYLDNVYSLPLMLLIGIWYMYLLLGVSALVGLSLSVLYIPLSKMIFKYLAKVEEKLTSLSDERVALITELLQGIKAVKLFGWESRFLKMVDERREHQLNYQWKLFLAWVRVNVASSLAPMLVLVIIFVVYIIGFGNRLTAEIAFTTISVFQLIRIVFEHLPGILNWVVGGYVALGRIDSYLGQPQAQDLEKRVTHTDSGSNELGFEAADLEWESPSSNTKPDSKGVVTGKDLTGGETPDVTEHTPLLADSTAAAIPHTQIALSPANESYAPVDHSDDDNSLAKFALKDIDVRFPHGVLSIVAGPTGSGKSSLLSALIGEMTLTRGRVLLPTVNSRLDANIDYKYRDIIELSDEGLAIRDIAYVAQEAWLRNATIRENILFGEHYDASRYEEVLRICALKPDFRILSAGDQTEIGERGVTLSGGQKQRVALARAVYSSRRILLIDDCLSAVDAHTAKHILMECLLSKTPLMLGRTRVLVTHHVSMCLPFAQYIVMLREGQVSLKGNPAELQNQGVFNKVLAELESSEDKKEAVDAKGKGKDAEQATLIADVLDEGDPSKSVNDTTSEDEYNLRRLKKIAEQRGLDPDGDLSVLQGTLVEDEERESGYVKSEVWLTYLMASGGKWFWIISFTLLTVCQLSLVLQDYWIRIWVTSTSNDDVLVGEHMSASSSLTSAVMPGSLWSALSAPMAALRASMPICNLNSSSLGTLSTTSSSEQQHHSAVYWISIYVVIGVVSVIWRVIHMWFVYSGAIRAARSLHSRLMHRVVRATPRFFDSTPLGRIINRFSRDMYTIDDSTMDTIVWWSGDILAVLSVLAIITAVTPKFILVAAVVSLLYIGIAYYYLNTSRELKRLESTSMSPLLSLFGELILGVSTIRAFGAKHFYIKEALNRINAHNQPSYLMWATTSWLSMRIDFAGAIVSFACALFILTSLDWLDAGLAGFVLSYALTFSERMLWAIRNYSDSELNMNAIERISQYLNVEQEATLLATPENKPPSDWPKTGSVQIEDLVVEYVPGVPVLHGISLTAKHGEKIGMVGRTGAGKSTMSLAFLRFIEAAQGRILLDNVDIAKIGLEELRRNVTIIPQDPVLFNGTIRFNLDPFGEYPDELVWDALKCAHLVRERGSQTTSTATSVYNGDDNANEVGMERMSGIFTGLDAEIKENGQNLSLGQRQLVALARALVRRSRLIIMDEATASVDFDTDDRIQRTIRGAEFANSTLFCIAHRLRTIIDYDRVLVLDKGKVAEFDTPWNLLQREGGIFRSMCEKSGEYEHLVAAAQRKSQLSTTDASSQ</sequence>
<evidence type="ECO:0000256" key="2">
    <source>
        <dbReference type="ARBA" id="ARBA00022448"/>
    </source>
</evidence>
<accession>A0A9W8IHC3</accession>
<feature type="transmembrane region" description="Helical" evidence="10">
    <location>
        <begin position="1252"/>
        <end position="1272"/>
    </location>
</feature>
<evidence type="ECO:0008006" key="15">
    <source>
        <dbReference type="Google" id="ProtNLM"/>
    </source>
</evidence>
<feature type="compositionally biased region" description="Acidic residues" evidence="9">
    <location>
        <begin position="492"/>
        <end position="505"/>
    </location>
</feature>
<evidence type="ECO:0000313" key="13">
    <source>
        <dbReference type="EMBL" id="KAJ2859597.1"/>
    </source>
</evidence>
<feature type="transmembrane region" description="Helical" evidence="10">
    <location>
        <begin position="1386"/>
        <end position="1409"/>
    </location>
</feature>
<feature type="domain" description="ABC transporter" evidence="11">
    <location>
        <begin position="1534"/>
        <end position="1794"/>
    </location>
</feature>
<dbReference type="SMART" id="SM00382">
    <property type="entry name" value="AAA"/>
    <property type="match status" value="2"/>
</dbReference>
<feature type="transmembrane region" description="Helical" evidence="10">
    <location>
        <begin position="550"/>
        <end position="573"/>
    </location>
</feature>
<keyword evidence="5" id="KW-0547">Nucleotide-binding</keyword>
<dbReference type="Proteomes" id="UP001140074">
    <property type="component" value="Unassembled WGS sequence"/>
</dbReference>
<dbReference type="CDD" id="cd03250">
    <property type="entry name" value="ABCC_MRP_domain1"/>
    <property type="match status" value="1"/>
</dbReference>
<keyword evidence="6" id="KW-0067">ATP-binding</keyword>
<gene>
    <name evidence="13" type="ORF">GGH94_006018</name>
</gene>
<dbReference type="PANTHER" id="PTHR24223:SF353">
    <property type="entry name" value="ABC TRANSPORTER ATP-BINDING PROTEIN_PERMEASE VMR1-RELATED"/>
    <property type="match status" value="1"/>
</dbReference>
<proteinExistence type="predicted"/>
<dbReference type="Pfam" id="PF00664">
    <property type="entry name" value="ABC_membrane"/>
    <property type="match status" value="2"/>
</dbReference>
<evidence type="ECO:0000256" key="9">
    <source>
        <dbReference type="SAM" id="MobiDB-lite"/>
    </source>
</evidence>
<dbReference type="PANTHER" id="PTHR24223">
    <property type="entry name" value="ATP-BINDING CASSETTE SUB-FAMILY C"/>
    <property type="match status" value="1"/>
</dbReference>
<evidence type="ECO:0000259" key="12">
    <source>
        <dbReference type="PROSITE" id="PS50929"/>
    </source>
</evidence>
<feature type="transmembrane region" description="Helical" evidence="10">
    <location>
        <begin position="1155"/>
        <end position="1173"/>
    </location>
</feature>
<keyword evidence="4" id="KW-0677">Repeat</keyword>
<feature type="domain" description="ABC transmembrane type-1" evidence="12">
    <location>
        <begin position="1158"/>
        <end position="1496"/>
    </location>
</feature>
<comment type="subcellular location">
    <subcellularLocation>
        <location evidence="1">Membrane</location>
        <topology evidence="1">Multi-pass membrane protein</topology>
    </subcellularLocation>
</comment>
<evidence type="ECO:0000256" key="1">
    <source>
        <dbReference type="ARBA" id="ARBA00004141"/>
    </source>
</evidence>
<keyword evidence="7 10" id="KW-1133">Transmembrane helix</keyword>
<feature type="transmembrane region" description="Helical" evidence="10">
    <location>
        <begin position="1331"/>
        <end position="1348"/>
    </location>
</feature>
<feature type="transmembrane region" description="Helical" evidence="10">
    <location>
        <begin position="150"/>
        <end position="175"/>
    </location>
</feature>
<dbReference type="InterPro" id="IPR036640">
    <property type="entry name" value="ABC1_TM_sf"/>
</dbReference>
<dbReference type="FunFam" id="3.40.50.300:FF:000565">
    <property type="entry name" value="ABC bile acid transporter"/>
    <property type="match status" value="1"/>
</dbReference>
<evidence type="ECO:0000256" key="5">
    <source>
        <dbReference type="ARBA" id="ARBA00022741"/>
    </source>
</evidence>
<dbReference type="GO" id="GO:0016020">
    <property type="term" value="C:membrane"/>
    <property type="evidence" value="ECO:0007669"/>
    <property type="project" value="UniProtKB-SubCell"/>
</dbReference>
<keyword evidence="8 10" id="KW-0472">Membrane</keyword>
<evidence type="ECO:0000256" key="7">
    <source>
        <dbReference type="ARBA" id="ARBA00022989"/>
    </source>
</evidence>
<evidence type="ECO:0000256" key="8">
    <source>
        <dbReference type="ARBA" id="ARBA00023136"/>
    </source>
</evidence>
<dbReference type="InterPro" id="IPR050173">
    <property type="entry name" value="ABC_transporter_C-like"/>
</dbReference>
<evidence type="ECO:0000256" key="3">
    <source>
        <dbReference type="ARBA" id="ARBA00022692"/>
    </source>
</evidence>
<dbReference type="SUPFAM" id="SSF52540">
    <property type="entry name" value="P-loop containing nucleoside triphosphate hydrolases"/>
    <property type="match status" value="2"/>
</dbReference>
<feature type="domain" description="ABC transmembrane type-1" evidence="12">
    <location>
        <begin position="378"/>
        <end position="697"/>
    </location>
</feature>
<feature type="transmembrane region" description="Helical" evidence="10">
    <location>
        <begin position="12"/>
        <end position="31"/>
    </location>
</feature>
<protein>
    <recommendedName>
        <fullName evidence="15">P-loop containing nucleoside triphosphate hydrolase protein</fullName>
    </recommendedName>
</protein>
<dbReference type="GO" id="GO:0140359">
    <property type="term" value="F:ABC-type transporter activity"/>
    <property type="evidence" value="ECO:0007669"/>
    <property type="project" value="InterPro"/>
</dbReference>
<feature type="transmembrane region" description="Helical" evidence="10">
    <location>
        <begin position="229"/>
        <end position="247"/>
    </location>
</feature>
<dbReference type="InterPro" id="IPR003593">
    <property type="entry name" value="AAA+_ATPase"/>
</dbReference>
<evidence type="ECO:0000256" key="10">
    <source>
        <dbReference type="SAM" id="Phobius"/>
    </source>
</evidence>
<keyword evidence="2" id="KW-0813">Transport</keyword>
<dbReference type="InterPro" id="IPR027417">
    <property type="entry name" value="P-loop_NTPase"/>
</dbReference>
<dbReference type="PROSITE" id="PS50929">
    <property type="entry name" value="ABC_TM1F"/>
    <property type="match status" value="2"/>
</dbReference>
<comment type="caution">
    <text evidence="13">The sequence shown here is derived from an EMBL/GenBank/DDBJ whole genome shotgun (WGS) entry which is preliminary data.</text>
</comment>
<dbReference type="Gene3D" id="1.20.1560.10">
    <property type="entry name" value="ABC transporter type 1, transmembrane domain"/>
    <property type="match status" value="2"/>
</dbReference>
<feature type="transmembrane region" description="Helical" evidence="10">
    <location>
        <begin position="1355"/>
        <end position="1374"/>
    </location>
</feature>
<feature type="transmembrane region" description="Helical" evidence="10">
    <location>
        <begin position="429"/>
        <end position="449"/>
    </location>
</feature>
<dbReference type="PROSITE" id="PS00211">
    <property type="entry name" value="ABC_TRANSPORTER_1"/>
    <property type="match status" value="2"/>
</dbReference>
<dbReference type="InterPro" id="IPR003439">
    <property type="entry name" value="ABC_transporter-like_ATP-bd"/>
</dbReference>
<dbReference type="EMBL" id="JANBUY010000374">
    <property type="protein sequence ID" value="KAJ2859597.1"/>
    <property type="molecule type" value="Genomic_DNA"/>
</dbReference>
<dbReference type="InterPro" id="IPR011527">
    <property type="entry name" value="ABC1_TM_dom"/>
</dbReference>